<keyword evidence="3" id="KW-0813">Transport</keyword>
<keyword evidence="3" id="KW-0029">Amino-acid transport</keyword>
<dbReference type="Gene3D" id="3.40.50.2300">
    <property type="match status" value="2"/>
</dbReference>
<organism evidence="6 7">
    <name type="scientific">Kaustia mangrovi</name>
    <dbReference type="NCBI Taxonomy" id="2593653"/>
    <lineage>
        <taxon>Bacteria</taxon>
        <taxon>Pseudomonadati</taxon>
        <taxon>Pseudomonadota</taxon>
        <taxon>Alphaproteobacteria</taxon>
        <taxon>Hyphomicrobiales</taxon>
        <taxon>Parvibaculaceae</taxon>
        <taxon>Kaustia</taxon>
    </lineage>
</organism>
<dbReference type="EMBL" id="CP058214">
    <property type="protein sequence ID" value="QPC42975.1"/>
    <property type="molecule type" value="Genomic_DNA"/>
</dbReference>
<keyword evidence="7" id="KW-1185">Reference proteome</keyword>
<protein>
    <submittedName>
        <fullName evidence="6">ABC transporter substrate-binding protein</fullName>
    </submittedName>
</protein>
<dbReference type="Proteomes" id="UP000593594">
    <property type="component" value="Chromosome"/>
</dbReference>
<sequence length="406" mass="42842">MTTFTRIAAAAAVALAAGLGAAQAQETIKIGGIAPLSPPGGVQTGESLRDGMIVAVEELNASGGLLGKQVELLVEDTSGVPEKGVAAFERLATGDEVAAVTGSAHSAVCSAVGPVAQKTNTVFVAGECWSDSVTAAQIPQVFRITVANSLVYSVAADWVKEAGFKNIAIISENSDWGFGIIDVFTKNLENTGAKVTSFTAERTVSDFTPQLLQLKRADPKPDLIVAGFTGSNLLLMLRQAYDLGVAPTADTAIFAAGADVLEPEFWDVMNDAGKYVIGNPAGLPGKPDTPLSRSFSKAYQEKFDRPANAVAMEGYDGVMVIAEAIKAAGSTDSDAIQAELRKMKWDGTRGQIHFPQTTEPAWAFQQWPDVPIFVIQYDETGQTPSQAEILWPKSSATTDELVMKPE</sequence>
<dbReference type="InterPro" id="IPR028082">
    <property type="entry name" value="Peripla_BP_I"/>
</dbReference>
<feature type="signal peptide" evidence="4">
    <location>
        <begin position="1"/>
        <end position="24"/>
    </location>
</feature>
<name>A0A7S8HBV4_9HYPH</name>
<keyword evidence="2 4" id="KW-0732">Signal</keyword>
<evidence type="ECO:0000313" key="6">
    <source>
        <dbReference type="EMBL" id="QPC42975.1"/>
    </source>
</evidence>
<evidence type="ECO:0000259" key="5">
    <source>
        <dbReference type="Pfam" id="PF13458"/>
    </source>
</evidence>
<dbReference type="SUPFAM" id="SSF53822">
    <property type="entry name" value="Periplasmic binding protein-like I"/>
    <property type="match status" value="1"/>
</dbReference>
<dbReference type="Pfam" id="PF13458">
    <property type="entry name" value="Peripla_BP_6"/>
    <property type="match status" value="1"/>
</dbReference>
<feature type="chain" id="PRO_5032481067" evidence="4">
    <location>
        <begin position="25"/>
        <end position="406"/>
    </location>
</feature>
<reference evidence="6 7" key="1">
    <citation type="submission" date="2020-06" db="EMBL/GenBank/DDBJ databases">
        <title>Genome sequence of 2 isolates from Red Sea Mangroves.</title>
        <authorList>
            <person name="Sefrji F."/>
            <person name="Michoud G."/>
            <person name="Merlino G."/>
            <person name="Daffonchio D."/>
        </authorList>
    </citation>
    <scope>NUCLEOTIDE SEQUENCE [LARGE SCALE GENOMIC DNA]</scope>
    <source>
        <strain evidence="6 7">R1DC25</strain>
    </source>
</reference>
<accession>A0A7S8HBV4</accession>
<comment type="similarity">
    <text evidence="1">Belongs to the leucine-binding protein family.</text>
</comment>
<dbReference type="AlphaFoldDB" id="A0A7S8HBV4"/>
<dbReference type="RefSeq" id="WP_213164215.1">
    <property type="nucleotide sequence ID" value="NZ_CP058214.1"/>
</dbReference>
<dbReference type="GO" id="GO:0006865">
    <property type="term" value="P:amino acid transport"/>
    <property type="evidence" value="ECO:0007669"/>
    <property type="project" value="UniProtKB-KW"/>
</dbReference>
<dbReference type="PANTHER" id="PTHR30483">
    <property type="entry name" value="LEUCINE-SPECIFIC-BINDING PROTEIN"/>
    <property type="match status" value="1"/>
</dbReference>
<evidence type="ECO:0000313" key="7">
    <source>
        <dbReference type="Proteomes" id="UP000593594"/>
    </source>
</evidence>
<evidence type="ECO:0000256" key="3">
    <source>
        <dbReference type="ARBA" id="ARBA00022970"/>
    </source>
</evidence>
<evidence type="ECO:0000256" key="1">
    <source>
        <dbReference type="ARBA" id="ARBA00010062"/>
    </source>
</evidence>
<dbReference type="InterPro" id="IPR028081">
    <property type="entry name" value="Leu-bd"/>
</dbReference>
<dbReference type="KEGG" id="kmn:HW532_09910"/>
<dbReference type="CDD" id="cd06345">
    <property type="entry name" value="PBP1_ABC_ligand_binding-like"/>
    <property type="match status" value="1"/>
</dbReference>
<dbReference type="PANTHER" id="PTHR30483:SF6">
    <property type="entry name" value="PERIPLASMIC BINDING PROTEIN OF ABC TRANSPORTER FOR NATURAL AMINO ACIDS"/>
    <property type="match status" value="1"/>
</dbReference>
<evidence type="ECO:0000256" key="4">
    <source>
        <dbReference type="SAM" id="SignalP"/>
    </source>
</evidence>
<dbReference type="InterPro" id="IPR051010">
    <property type="entry name" value="BCAA_transport"/>
</dbReference>
<feature type="domain" description="Leucine-binding protein" evidence="5">
    <location>
        <begin position="27"/>
        <end position="355"/>
    </location>
</feature>
<evidence type="ECO:0000256" key="2">
    <source>
        <dbReference type="ARBA" id="ARBA00022729"/>
    </source>
</evidence>
<proteinExistence type="inferred from homology"/>
<gene>
    <name evidence="6" type="ORF">HW532_09910</name>
</gene>